<evidence type="ECO:0000313" key="3">
    <source>
        <dbReference type="Proteomes" id="UP000775213"/>
    </source>
</evidence>
<feature type="compositionally biased region" description="Basic and acidic residues" evidence="1">
    <location>
        <begin position="90"/>
        <end position="101"/>
    </location>
</feature>
<name>A0AAV7H7E8_DENCH</name>
<sequence length="124" mass="14169">MARNRSFAVGPSPPRPYRKYPPKGRKRFGKDGIFNHGRARSTAREVHARPRRRREAPRISRRKSDLLSHTLSTAQDVGGSARKLSMPEKAAPEGRARKVPRESGLWRMASMSRGKNSIVEKRRR</sequence>
<evidence type="ECO:0000256" key="1">
    <source>
        <dbReference type="SAM" id="MobiDB-lite"/>
    </source>
</evidence>
<keyword evidence="3" id="KW-1185">Reference proteome</keyword>
<feature type="compositionally biased region" description="Basic and acidic residues" evidence="1">
    <location>
        <begin position="56"/>
        <end position="66"/>
    </location>
</feature>
<proteinExistence type="predicted"/>
<dbReference type="AlphaFoldDB" id="A0AAV7H7E8"/>
<reference evidence="2 3" key="1">
    <citation type="journal article" date="2021" name="Hortic Res">
        <title>Chromosome-scale assembly of the Dendrobium chrysotoxum genome enhances the understanding of orchid evolution.</title>
        <authorList>
            <person name="Zhang Y."/>
            <person name="Zhang G.Q."/>
            <person name="Zhang D."/>
            <person name="Liu X.D."/>
            <person name="Xu X.Y."/>
            <person name="Sun W.H."/>
            <person name="Yu X."/>
            <person name="Zhu X."/>
            <person name="Wang Z.W."/>
            <person name="Zhao X."/>
            <person name="Zhong W.Y."/>
            <person name="Chen H."/>
            <person name="Yin W.L."/>
            <person name="Huang T."/>
            <person name="Niu S.C."/>
            <person name="Liu Z.J."/>
        </authorList>
    </citation>
    <scope>NUCLEOTIDE SEQUENCE [LARGE SCALE GENOMIC DNA]</scope>
    <source>
        <strain evidence="2">Lindl</strain>
    </source>
</reference>
<feature type="compositionally biased region" description="Basic residues" evidence="1">
    <location>
        <begin position="16"/>
        <end position="28"/>
    </location>
</feature>
<evidence type="ECO:0000313" key="2">
    <source>
        <dbReference type="EMBL" id="KAH0463960.1"/>
    </source>
</evidence>
<organism evidence="2 3">
    <name type="scientific">Dendrobium chrysotoxum</name>
    <name type="common">Orchid</name>
    <dbReference type="NCBI Taxonomy" id="161865"/>
    <lineage>
        <taxon>Eukaryota</taxon>
        <taxon>Viridiplantae</taxon>
        <taxon>Streptophyta</taxon>
        <taxon>Embryophyta</taxon>
        <taxon>Tracheophyta</taxon>
        <taxon>Spermatophyta</taxon>
        <taxon>Magnoliopsida</taxon>
        <taxon>Liliopsida</taxon>
        <taxon>Asparagales</taxon>
        <taxon>Orchidaceae</taxon>
        <taxon>Epidendroideae</taxon>
        <taxon>Malaxideae</taxon>
        <taxon>Dendrobiinae</taxon>
        <taxon>Dendrobium</taxon>
    </lineage>
</organism>
<dbReference type="Proteomes" id="UP000775213">
    <property type="component" value="Unassembled WGS sequence"/>
</dbReference>
<comment type="caution">
    <text evidence="2">The sequence shown here is derived from an EMBL/GenBank/DDBJ whole genome shotgun (WGS) entry which is preliminary data.</text>
</comment>
<gene>
    <name evidence="2" type="ORF">IEQ34_006746</name>
</gene>
<protein>
    <submittedName>
        <fullName evidence="2">Uncharacterized protein</fullName>
    </submittedName>
</protein>
<feature type="region of interest" description="Disordered" evidence="1">
    <location>
        <begin position="1"/>
        <end position="124"/>
    </location>
</feature>
<accession>A0AAV7H7E8</accession>
<dbReference type="EMBL" id="JAGFBR010000007">
    <property type="protein sequence ID" value="KAH0463960.1"/>
    <property type="molecule type" value="Genomic_DNA"/>
</dbReference>